<accession>A0A811KEG9</accession>
<gene>
    <name evidence="2" type="ORF">BOKJ2_LOCUS5317</name>
</gene>
<proteinExistence type="predicted"/>
<dbReference type="EMBL" id="CAJFCW020000003">
    <property type="protein sequence ID" value="CAG9101724.1"/>
    <property type="molecule type" value="Genomic_DNA"/>
</dbReference>
<evidence type="ECO:0000313" key="3">
    <source>
        <dbReference type="Proteomes" id="UP000614601"/>
    </source>
</evidence>
<dbReference type="Proteomes" id="UP000783686">
    <property type="component" value="Unassembled WGS sequence"/>
</dbReference>
<name>A0A811KEG9_9BILA</name>
<reference evidence="2" key="1">
    <citation type="submission" date="2020-09" db="EMBL/GenBank/DDBJ databases">
        <authorList>
            <person name="Kikuchi T."/>
        </authorList>
    </citation>
    <scope>NUCLEOTIDE SEQUENCE</scope>
    <source>
        <strain evidence="2">SH1</strain>
    </source>
</reference>
<dbReference type="EMBL" id="CAJFDH010000003">
    <property type="protein sequence ID" value="CAD5213887.1"/>
    <property type="molecule type" value="Genomic_DNA"/>
</dbReference>
<feature type="coiled-coil region" evidence="1">
    <location>
        <begin position="67"/>
        <end position="115"/>
    </location>
</feature>
<keyword evidence="1" id="KW-0175">Coiled coil</keyword>
<feature type="coiled-coil region" evidence="1">
    <location>
        <begin position="144"/>
        <end position="185"/>
    </location>
</feature>
<protein>
    <submittedName>
        <fullName evidence="2">Uncharacterized protein</fullName>
    </submittedName>
</protein>
<evidence type="ECO:0000256" key="1">
    <source>
        <dbReference type="SAM" id="Coils"/>
    </source>
</evidence>
<dbReference type="AlphaFoldDB" id="A0A811KEG9"/>
<dbReference type="Proteomes" id="UP000614601">
    <property type="component" value="Unassembled WGS sequence"/>
</dbReference>
<organism evidence="2 3">
    <name type="scientific">Bursaphelenchus okinawaensis</name>
    <dbReference type="NCBI Taxonomy" id="465554"/>
    <lineage>
        <taxon>Eukaryota</taxon>
        <taxon>Metazoa</taxon>
        <taxon>Ecdysozoa</taxon>
        <taxon>Nematoda</taxon>
        <taxon>Chromadorea</taxon>
        <taxon>Rhabditida</taxon>
        <taxon>Tylenchina</taxon>
        <taxon>Tylenchomorpha</taxon>
        <taxon>Aphelenchoidea</taxon>
        <taxon>Aphelenchoididae</taxon>
        <taxon>Bursaphelenchus</taxon>
    </lineage>
</organism>
<keyword evidence="3" id="KW-1185">Reference proteome</keyword>
<comment type="caution">
    <text evidence="2">The sequence shown here is derived from an EMBL/GenBank/DDBJ whole genome shotgun (WGS) entry which is preliminary data.</text>
</comment>
<sequence>MFVYFWLTFLEFADKMSKNVSSLKWYYQLFLTCCQCYFTVWYWNEYPIFVKASYLALIITAIKARVNRSCDKEIKIVEERLNEAEKDNDYLRKSYKAMEKTVQDKEDLINHLMQKYDTTVEQHKKIDNDRIRMIRDMIDKISCLKDSDIELATCKKELEKAQSELNKLADINKKQKQDAAKLEQSVLLLSGITKANFDNLVIKDKTEKVASELLPPEMRQNKQRFNVQDIQTELAKEYSKSASELFKNECRAREEHIQIQANYVSKLESKLFRD</sequence>
<evidence type="ECO:0000313" key="2">
    <source>
        <dbReference type="EMBL" id="CAD5213887.1"/>
    </source>
</evidence>